<dbReference type="SMART" id="SM00044">
    <property type="entry name" value="CYCc"/>
    <property type="match status" value="1"/>
</dbReference>
<dbReference type="PANTHER" id="PTHR11920:SF335">
    <property type="entry name" value="GUANYLATE CYCLASE"/>
    <property type="match status" value="1"/>
</dbReference>
<dbReference type="FunFam" id="3.30.70.1230:FF:000004">
    <property type="entry name" value="Guanylate cyclase"/>
    <property type="match status" value="1"/>
</dbReference>
<proteinExistence type="inferred from homology"/>
<evidence type="ECO:0000256" key="3">
    <source>
        <dbReference type="ARBA" id="ARBA00022692"/>
    </source>
</evidence>
<keyword evidence="9" id="KW-0675">Receptor</keyword>
<dbReference type="InterPro" id="IPR001054">
    <property type="entry name" value="A/G_cyclase"/>
</dbReference>
<keyword evidence="6 15" id="KW-1133">Transmembrane helix</keyword>
<dbReference type="GO" id="GO:0004016">
    <property type="term" value="F:adenylate cyclase activity"/>
    <property type="evidence" value="ECO:0007669"/>
    <property type="project" value="TreeGrafter"/>
</dbReference>
<dbReference type="CDD" id="cd06352">
    <property type="entry name" value="PBP1_NPR_GC-like"/>
    <property type="match status" value="1"/>
</dbReference>
<dbReference type="Gene3D" id="3.30.70.1230">
    <property type="entry name" value="Nucleotide cyclase"/>
    <property type="match status" value="1"/>
</dbReference>
<dbReference type="Pfam" id="PF07714">
    <property type="entry name" value="PK_Tyr_Ser-Thr"/>
    <property type="match status" value="1"/>
</dbReference>
<evidence type="ECO:0000256" key="10">
    <source>
        <dbReference type="ARBA" id="ARBA00023180"/>
    </source>
</evidence>
<dbReference type="KEGG" id="cvn:111120441"/>
<keyword evidence="7" id="KW-0342">GTP-binding</keyword>
<evidence type="ECO:0000256" key="9">
    <source>
        <dbReference type="ARBA" id="ARBA00023170"/>
    </source>
</evidence>
<dbReference type="GeneID" id="111120441"/>
<comment type="catalytic activity">
    <reaction evidence="14">
        <text>GTP = 3',5'-cyclic GMP + diphosphate</text>
        <dbReference type="Rhea" id="RHEA:13665"/>
        <dbReference type="ChEBI" id="CHEBI:33019"/>
        <dbReference type="ChEBI" id="CHEBI:37565"/>
        <dbReference type="ChEBI" id="CHEBI:57746"/>
        <dbReference type="EC" id="4.6.1.2"/>
    </reaction>
</comment>
<keyword evidence="8 15" id="KW-0472">Membrane</keyword>
<dbReference type="Pfam" id="PF01094">
    <property type="entry name" value="ANF_receptor"/>
    <property type="match status" value="1"/>
</dbReference>
<dbReference type="GO" id="GO:0007168">
    <property type="term" value="P:receptor guanylyl cyclase signaling pathway"/>
    <property type="evidence" value="ECO:0007669"/>
    <property type="project" value="TreeGrafter"/>
</dbReference>
<dbReference type="PROSITE" id="PS50125">
    <property type="entry name" value="GUANYLATE_CYCLASE_2"/>
    <property type="match status" value="1"/>
</dbReference>
<keyword evidence="3 15" id="KW-0812">Transmembrane</keyword>
<dbReference type="CDD" id="cd07302">
    <property type="entry name" value="CHD"/>
    <property type="match status" value="1"/>
</dbReference>
<dbReference type="InterPro" id="IPR001828">
    <property type="entry name" value="ANF_lig-bd_rcpt"/>
</dbReference>
<feature type="domain" description="Guanylate cyclase" evidence="17">
    <location>
        <begin position="882"/>
        <end position="1012"/>
    </location>
</feature>
<reference evidence="18" key="1">
    <citation type="submission" date="2024-06" db="UniProtKB">
        <authorList>
            <consortium name="RefSeq"/>
        </authorList>
    </citation>
    <scope>NUCLEOTIDE SEQUENCE [LARGE SCALE GENOMIC DNA]</scope>
</reference>
<dbReference type="SUPFAM" id="SSF53822">
    <property type="entry name" value="Periplasmic binding protein-like I"/>
    <property type="match status" value="1"/>
</dbReference>
<evidence type="ECO:0000256" key="1">
    <source>
        <dbReference type="ARBA" id="ARBA00004479"/>
    </source>
</evidence>
<evidence type="ECO:0000256" key="2">
    <source>
        <dbReference type="ARBA" id="ARBA00012202"/>
    </source>
</evidence>
<keyword evidence="18" id="KW-1185">Reference proteome</keyword>
<dbReference type="RefSeq" id="XP_022316864.1">
    <property type="nucleotide sequence ID" value="XM_022461156.1"/>
</dbReference>
<evidence type="ECO:0000313" key="19">
    <source>
        <dbReference type="RefSeq" id="XP_022316864.1"/>
    </source>
</evidence>
<evidence type="ECO:0000256" key="12">
    <source>
        <dbReference type="ARBA" id="ARBA00023293"/>
    </source>
</evidence>
<dbReference type="GO" id="GO:0005886">
    <property type="term" value="C:plasma membrane"/>
    <property type="evidence" value="ECO:0007669"/>
    <property type="project" value="TreeGrafter"/>
</dbReference>
<evidence type="ECO:0000256" key="5">
    <source>
        <dbReference type="ARBA" id="ARBA00022741"/>
    </source>
</evidence>
<feature type="transmembrane region" description="Helical" evidence="15">
    <location>
        <begin position="24"/>
        <end position="43"/>
    </location>
</feature>
<dbReference type="InterPro" id="IPR028082">
    <property type="entry name" value="Peripla_BP_I"/>
</dbReference>
<accession>A0A8B8CNV1</accession>
<evidence type="ECO:0000256" key="14">
    <source>
        <dbReference type="RuleBase" id="RU003431"/>
    </source>
</evidence>
<evidence type="ECO:0000256" key="11">
    <source>
        <dbReference type="ARBA" id="ARBA00023239"/>
    </source>
</evidence>
<dbReference type="GO" id="GO:0005525">
    <property type="term" value="F:GTP binding"/>
    <property type="evidence" value="ECO:0007669"/>
    <property type="project" value="UniProtKB-KW"/>
</dbReference>
<name>A0A8B8CNV1_CRAVI</name>
<dbReference type="SUPFAM" id="SSF55073">
    <property type="entry name" value="Nucleotide cyclase"/>
    <property type="match status" value="1"/>
</dbReference>
<dbReference type="PROSITE" id="PS00452">
    <property type="entry name" value="GUANYLATE_CYCLASE_1"/>
    <property type="match status" value="1"/>
</dbReference>
<dbReference type="InterPro" id="IPR001245">
    <property type="entry name" value="Ser-Thr/Tyr_kinase_cat_dom"/>
</dbReference>
<sequence length="1082" mass="122249">MHLMISDPSFLTLQWQIITLSSELIYQDMIFIILRMVVILSIFRNVSSTINVTIGLLAPLTGARVLGDSLFHLVEDTFILIKNDPNFSEIKRHDVNFVYKFRDTACDIGQGLYELVSVMDFHAGKDHKIDTFIGPVCDELCMAAGHLAKQWNIPMVSFGCAEKSLSDNNLYSTFARVSTPYLEMEMFIEDTIKHFGWHRLIIAEGSEKIWRESAEHIDVKLEKKGYDVNLLSIYNDPVYLTHHLKVESYTTRVFLIYAYPRDVIGILCAANELGLLNGEYAFLTVDFGLAFHDSDLTCPINVTDGVLDFSFDILSAVNHLAHAEHEDEVAEEEAHEKIKLLSSVSNGIGLHLLSDAVYLYASALNKVLAKGYTPKNISMIMKNMQNVTITTPYGVFSTDENGTRMATFALYNIFNENFTQVAGFNSTQSRFFRNVSIIWPGGGTHKPLGRPACGWNKEYCITVQSNTYLIASVSAMAALVVLLCIAFVAIFIHLRRKRLLKEEMENMEWKISFCDLDTSSGRTFHSMCSKSSFLNDTRTSRSQSISIKTEMSGAQQIFTKTAKYQGSIVAIKHVNKAFVAITPSVIQEINQIRHLKHNNVFCLNGACVDPLNIYIVSTYYNKGSLLDVLSNSNIKLDWIFKLSFASDIAKGMIFIHDSVIESHGKLRSSNIYIDSRWMCKIGDLPMPNFCDGEKMCDDEKNSESFKLLWVAPELLRLVCFPPKGTQKGDIYAFAIILQEIILRATPYENETLEPNEIVQRVKTLESPPFRPKVPANAADRKILDLMRMCWEEIPMFRPNFSTILSVLKQANNGRKPNLVDQMMHMMEKYADHLEELVGERTRQLEEEQKKTDELLHRMLPPSIAHDLKYGKPIRPETVDCVTIFFSDIVQFTKLASESTAIEIVNFLNDLYTCFDTIIEHYDVYKVETIGDAYMVVSGLPVKNGLRHASEIATMALDLLSSVTTFEIRHRPNRQLQLRIGIHSGPVCAGVVGLKMPRYCLFGDTVNQASRMESSGLALRIHVSESCRDILEKLGGFQLTFRGQINMKGLGPVPTYFLTGKEGFTKELPSLNLAASLEDHEFK</sequence>
<dbReference type="InterPro" id="IPR011009">
    <property type="entry name" value="Kinase-like_dom_sf"/>
</dbReference>
<dbReference type="GO" id="GO:0004672">
    <property type="term" value="F:protein kinase activity"/>
    <property type="evidence" value="ECO:0007669"/>
    <property type="project" value="InterPro"/>
</dbReference>
<evidence type="ECO:0000256" key="15">
    <source>
        <dbReference type="SAM" id="Phobius"/>
    </source>
</evidence>
<keyword evidence="4" id="KW-0732">Signal</keyword>
<evidence type="ECO:0000256" key="4">
    <source>
        <dbReference type="ARBA" id="ARBA00022729"/>
    </source>
</evidence>
<dbReference type="GO" id="GO:0035556">
    <property type="term" value="P:intracellular signal transduction"/>
    <property type="evidence" value="ECO:0007669"/>
    <property type="project" value="InterPro"/>
</dbReference>
<comment type="subcellular location">
    <subcellularLocation>
        <location evidence="1">Membrane</location>
        <topology evidence="1">Single-pass type I membrane protein</topology>
    </subcellularLocation>
</comment>
<gene>
    <name evidence="19" type="primary">LOC111120441</name>
</gene>
<evidence type="ECO:0000313" key="18">
    <source>
        <dbReference type="Proteomes" id="UP000694844"/>
    </source>
</evidence>
<dbReference type="Pfam" id="PF00211">
    <property type="entry name" value="Guanylate_cyc"/>
    <property type="match status" value="1"/>
</dbReference>
<protein>
    <recommendedName>
        <fullName evidence="2 14">Guanylate cyclase</fullName>
        <ecNumber evidence="2 14">4.6.1.2</ecNumber>
    </recommendedName>
</protein>
<dbReference type="AlphaFoldDB" id="A0A8B8CNV1"/>
<evidence type="ECO:0000259" key="16">
    <source>
        <dbReference type="PROSITE" id="PS50011"/>
    </source>
</evidence>
<evidence type="ECO:0000256" key="6">
    <source>
        <dbReference type="ARBA" id="ARBA00022989"/>
    </source>
</evidence>
<dbReference type="GO" id="GO:0001653">
    <property type="term" value="F:peptide receptor activity"/>
    <property type="evidence" value="ECO:0007669"/>
    <property type="project" value="TreeGrafter"/>
</dbReference>
<keyword evidence="10" id="KW-0325">Glycoprotein</keyword>
<keyword evidence="12 14" id="KW-0141">cGMP biosynthesis</keyword>
<dbReference type="PRINTS" id="PR00255">
    <property type="entry name" value="NATPEPTIDER"/>
</dbReference>
<dbReference type="InterPro" id="IPR018297">
    <property type="entry name" value="A/G_cyclase_CS"/>
</dbReference>
<dbReference type="PANTHER" id="PTHR11920">
    <property type="entry name" value="GUANYLYL CYCLASE"/>
    <property type="match status" value="1"/>
</dbReference>
<feature type="domain" description="Protein kinase" evidence="16">
    <location>
        <begin position="544"/>
        <end position="818"/>
    </location>
</feature>
<dbReference type="InterPro" id="IPR000719">
    <property type="entry name" value="Prot_kinase_dom"/>
</dbReference>
<evidence type="ECO:0000256" key="8">
    <source>
        <dbReference type="ARBA" id="ARBA00023136"/>
    </source>
</evidence>
<dbReference type="InterPro" id="IPR011645">
    <property type="entry name" value="HNOB_dom_associated"/>
</dbReference>
<dbReference type="OrthoDB" id="1890790at2759"/>
<dbReference type="Gene3D" id="3.40.50.2300">
    <property type="match status" value="2"/>
</dbReference>
<dbReference type="InterPro" id="IPR050401">
    <property type="entry name" value="Cyclic_nucleotide_synthase"/>
</dbReference>
<dbReference type="InterPro" id="IPR029787">
    <property type="entry name" value="Nucleotide_cyclase"/>
</dbReference>
<dbReference type="SUPFAM" id="SSF56112">
    <property type="entry name" value="Protein kinase-like (PK-like)"/>
    <property type="match status" value="1"/>
</dbReference>
<comment type="similarity">
    <text evidence="13">Belongs to the adenylyl cyclase class-4/guanylyl cyclase family.</text>
</comment>
<dbReference type="GO" id="GO:0004383">
    <property type="term" value="F:guanylate cyclase activity"/>
    <property type="evidence" value="ECO:0007669"/>
    <property type="project" value="UniProtKB-EC"/>
</dbReference>
<evidence type="ECO:0000259" key="17">
    <source>
        <dbReference type="PROSITE" id="PS50125"/>
    </source>
</evidence>
<reference evidence="19" key="2">
    <citation type="submission" date="2025-08" db="UniProtKB">
        <authorList>
            <consortium name="RefSeq"/>
        </authorList>
    </citation>
    <scope>IDENTIFICATION</scope>
    <source>
        <tissue evidence="19">Whole sample</tissue>
    </source>
</reference>
<evidence type="ECO:0000256" key="7">
    <source>
        <dbReference type="ARBA" id="ARBA00023134"/>
    </source>
</evidence>
<evidence type="ECO:0000256" key="13">
    <source>
        <dbReference type="RuleBase" id="RU000405"/>
    </source>
</evidence>
<dbReference type="PROSITE" id="PS50011">
    <property type="entry name" value="PROTEIN_KINASE_DOM"/>
    <property type="match status" value="1"/>
</dbReference>
<dbReference type="Proteomes" id="UP000694844">
    <property type="component" value="Chromosome 1"/>
</dbReference>
<keyword evidence="11 13" id="KW-0456">Lyase</keyword>
<dbReference type="InterPro" id="IPR001170">
    <property type="entry name" value="ANPR/GUC"/>
</dbReference>
<feature type="transmembrane region" description="Helical" evidence="15">
    <location>
        <begin position="468"/>
        <end position="494"/>
    </location>
</feature>
<organism evidence="18 19">
    <name type="scientific">Crassostrea virginica</name>
    <name type="common">Eastern oyster</name>
    <dbReference type="NCBI Taxonomy" id="6565"/>
    <lineage>
        <taxon>Eukaryota</taxon>
        <taxon>Metazoa</taxon>
        <taxon>Spiralia</taxon>
        <taxon>Lophotrochozoa</taxon>
        <taxon>Mollusca</taxon>
        <taxon>Bivalvia</taxon>
        <taxon>Autobranchia</taxon>
        <taxon>Pteriomorphia</taxon>
        <taxon>Ostreida</taxon>
        <taxon>Ostreoidea</taxon>
        <taxon>Ostreidae</taxon>
        <taxon>Crassostrea</taxon>
    </lineage>
</organism>
<keyword evidence="5" id="KW-0547">Nucleotide-binding</keyword>
<dbReference type="Gene3D" id="1.10.510.10">
    <property type="entry name" value="Transferase(Phosphotransferase) domain 1"/>
    <property type="match status" value="1"/>
</dbReference>
<dbReference type="GO" id="GO:0005524">
    <property type="term" value="F:ATP binding"/>
    <property type="evidence" value="ECO:0007669"/>
    <property type="project" value="InterPro"/>
</dbReference>
<dbReference type="EC" id="4.6.1.2" evidence="2 14"/>
<dbReference type="Pfam" id="PF07701">
    <property type="entry name" value="HNOBA"/>
    <property type="match status" value="1"/>
</dbReference>